<reference evidence="2 3" key="1">
    <citation type="submission" date="2016-05" db="EMBL/GenBank/DDBJ databases">
        <title>Comparative analysis of secretome profiles of manganese(II)-oxidizing ascomycete fungi.</title>
        <authorList>
            <consortium name="DOE Joint Genome Institute"/>
            <person name="Zeiner C.A."/>
            <person name="Purvine S.O."/>
            <person name="Zink E.M."/>
            <person name="Wu S."/>
            <person name="Pasa-Tolic L."/>
            <person name="Chaput D.L."/>
            <person name="Haridas S."/>
            <person name="Grigoriev I.V."/>
            <person name="Santelli C.M."/>
            <person name="Hansel C.M."/>
        </authorList>
    </citation>
    <scope>NUCLEOTIDE SEQUENCE [LARGE SCALE GENOMIC DNA]</scope>
    <source>
        <strain evidence="2 3">AP3s5-JAC2a</strain>
    </source>
</reference>
<organism evidence="2 3">
    <name type="scientific">Paraphaeosphaeria sporulosa</name>
    <dbReference type="NCBI Taxonomy" id="1460663"/>
    <lineage>
        <taxon>Eukaryota</taxon>
        <taxon>Fungi</taxon>
        <taxon>Dikarya</taxon>
        <taxon>Ascomycota</taxon>
        <taxon>Pezizomycotina</taxon>
        <taxon>Dothideomycetes</taxon>
        <taxon>Pleosporomycetidae</taxon>
        <taxon>Pleosporales</taxon>
        <taxon>Massarineae</taxon>
        <taxon>Didymosphaeriaceae</taxon>
        <taxon>Paraphaeosphaeria</taxon>
    </lineage>
</organism>
<accession>A0A177C3N2</accession>
<keyword evidence="1" id="KW-0732">Signal</keyword>
<dbReference type="GeneID" id="28768660"/>
<protein>
    <recommendedName>
        <fullName evidence="4">Pectate lyase</fullName>
    </recommendedName>
</protein>
<dbReference type="InParanoid" id="A0A177C3N2"/>
<dbReference type="RefSeq" id="XP_018032136.1">
    <property type="nucleotide sequence ID" value="XM_018185174.1"/>
</dbReference>
<evidence type="ECO:0000256" key="1">
    <source>
        <dbReference type="SAM" id="SignalP"/>
    </source>
</evidence>
<gene>
    <name evidence="2" type="ORF">CC84DRAFT_1262788</name>
</gene>
<feature type="chain" id="PRO_5008057705" description="Pectate lyase" evidence="1">
    <location>
        <begin position="18"/>
        <end position="118"/>
    </location>
</feature>
<evidence type="ECO:0008006" key="4">
    <source>
        <dbReference type="Google" id="ProtNLM"/>
    </source>
</evidence>
<dbReference type="Proteomes" id="UP000077069">
    <property type="component" value="Unassembled WGS sequence"/>
</dbReference>
<dbReference type="EMBL" id="KV441557">
    <property type="protein sequence ID" value="OAG01771.1"/>
    <property type="molecule type" value="Genomic_DNA"/>
</dbReference>
<evidence type="ECO:0000313" key="3">
    <source>
        <dbReference type="Proteomes" id="UP000077069"/>
    </source>
</evidence>
<keyword evidence="3" id="KW-1185">Reference proteome</keyword>
<dbReference type="AlphaFoldDB" id="A0A177C3N2"/>
<sequence length="118" mass="12155">MKSTIILTTLFGALVAASPVTVEERQTAAIRVQFSDDATDTAVQANIPKNGAKISISKNFGNLGSGVPANRALVVSGSGTCNIFKDANASQKVATIKSGGNDASFTRVKLQNGVIVCK</sequence>
<name>A0A177C3N2_9PLEO</name>
<evidence type="ECO:0000313" key="2">
    <source>
        <dbReference type="EMBL" id="OAG01771.1"/>
    </source>
</evidence>
<proteinExistence type="predicted"/>
<feature type="signal peptide" evidence="1">
    <location>
        <begin position="1"/>
        <end position="17"/>
    </location>
</feature>
<dbReference type="OrthoDB" id="3686702at2759"/>